<evidence type="ECO:0000259" key="6">
    <source>
        <dbReference type="PROSITE" id="PS51007"/>
    </source>
</evidence>
<organism evidence="7 8">
    <name type="scientific">Polaromonas naphthalenivorans (strain CJ2)</name>
    <dbReference type="NCBI Taxonomy" id="365044"/>
    <lineage>
        <taxon>Bacteria</taxon>
        <taxon>Pseudomonadati</taxon>
        <taxon>Pseudomonadota</taxon>
        <taxon>Betaproteobacteria</taxon>
        <taxon>Burkholderiales</taxon>
        <taxon>Comamonadaceae</taxon>
        <taxon>Polaromonas</taxon>
    </lineage>
</organism>
<dbReference type="EMBL" id="CP000529">
    <property type="protein sequence ID" value="ABM39132.1"/>
    <property type="molecule type" value="Genomic_DNA"/>
</dbReference>
<accession>A1VU04</accession>
<dbReference type="GO" id="GO:0020037">
    <property type="term" value="F:heme binding"/>
    <property type="evidence" value="ECO:0007669"/>
    <property type="project" value="InterPro"/>
</dbReference>
<dbReference type="Pfam" id="PF13442">
    <property type="entry name" value="Cytochrome_CBB3"/>
    <property type="match status" value="1"/>
</dbReference>
<feature type="chain" id="PRO_5002639869" evidence="5">
    <location>
        <begin position="28"/>
        <end position="106"/>
    </location>
</feature>
<sequence>MKHTLKKSAGLAAALVLLAGNASSGWAQDTLKISEGQRFYQKVCAKCHEAGTGPVILGRGLPEIAITTIARHGNNAMPAFRLSDIDDATLQDLAAYVSKSPAPKKP</sequence>
<evidence type="ECO:0000256" key="2">
    <source>
        <dbReference type="ARBA" id="ARBA00022723"/>
    </source>
</evidence>
<evidence type="ECO:0000256" key="5">
    <source>
        <dbReference type="SAM" id="SignalP"/>
    </source>
</evidence>
<dbReference type="InterPro" id="IPR036909">
    <property type="entry name" value="Cyt_c-like_dom_sf"/>
</dbReference>
<dbReference type="OrthoDB" id="9757546at2"/>
<evidence type="ECO:0000313" key="7">
    <source>
        <dbReference type="EMBL" id="ABM39132.1"/>
    </source>
</evidence>
<evidence type="ECO:0000256" key="1">
    <source>
        <dbReference type="ARBA" id="ARBA00022617"/>
    </source>
</evidence>
<name>A1VU04_POLNA</name>
<dbReference type="PROSITE" id="PS51007">
    <property type="entry name" value="CYTC"/>
    <property type="match status" value="1"/>
</dbReference>
<evidence type="ECO:0000313" key="8">
    <source>
        <dbReference type="Proteomes" id="UP000000644"/>
    </source>
</evidence>
<dbReference type="Gene3D" id="1.10.760.10">
    <property type="entry name" value="Cytochrome c-like domain"/>
    <property type="match status" value="1"/>
</dbReference>
<feature type="domain" description="Cytochrome c" evidence="6">
    <location>
        <begin position="31"/>
        <end position="101"/>
    </location>
</feature>
<protein>
    <submittedName>
        <fullName evidence="7">Putative p-cresol methylhydroxylase subunit</fullName>
    </submittedName>
</protein>
<dbReference type="RefSeq" id="WP_011803198.1">
    <property type="nucleotide sequence ID" value="NC_008781.1"/>
</dbReference>
<proteinExistence type="predicted"/>
<dbReference type="eggNOG" id="COG2010">
    <property type="taxonomic scope" value="Bacteria"/>
</dbReference>
<evidence type="ECO:0000256" key="3">
    <source>
        <dbReference type="ARBA" id="ARBA00023004"/>
    </source>
</evidence>
<keyword evidence="2 4" id="KW-0479">Metal-binding</keyword>
<dbReference type="AlphaFoldDB" id="A1VU04"/>
<dbReference type="GO" id="GO:0009055">
    <property type="term" value="F:electron transfer activity"/>
    <property type="evidence" value="ECO:0007669"/>
    <property type="project" value="InterPro"/>
</dbReference>
<dbReference type="Proteomes" id="UP000000644">
    <property type="component" value="Chromosome"/>
</dbReference>
<reference evidence="8" key="1">
    <citation type="journal article" date="2009" name="Environ. Microbiol.">
        <title>The genome of Polaromonas naphthalenivorans strain CJ2, isolated from coal tar-contaminated sediment, reveals physiological and metabolic versatility and evolution through extensive horizontal gene transfer.</title>
        <authorList>
            <person name="Yagi J.M."/>
            <person name="Sims D."/>
            <person name="Brettin T."/>
            <person name="Bruce D."/>
            <person name="Madsen E.L."/>
        </authorList>
    </citation>
    <scope>NUCLEOTIDE SEQUENCE [LARGE SCALE GENOMIC DNA]</scope>
    <source>
        <strain evidence="8">CJ2</strain>
    </source>
</reference>
<dbReference type="SUPFAM" id="SSF46626">
    <property type="entry name" value="Cytochrome c"/>
    <property type="match status" value="1"/>
</dbReference>
<feature type="signal peptide" evidence="5">
    <location>
        <begin position="1"/>
        <end position="27"/>
    </location>
</feature>
<dbReference type="InterPro" id="IPR009056">
    <property type="entry name" value="Cyt_c-like_dom"/>
</dbReference>
<keyword evidence="5" id="KW-0732">Signal</keyword>
<keyword evidence="3 4" id="KW-0408">Iron</keyword>
<keyword evidence="8" id="KW-1185">Reference proteome</keyword>
<dbReference type="GO" id="GO:0046872">
    <property type="term" value="F:metal ion binding"/>
    <property type="evidence" value="ECO:0007669"/>
    <property type="project" value="UniProtKB-KW"/>
</dbReference>
<evidence type="ECO:0000256" key="4">
    <source>
        <dbReference type="PROSITE-ProRule" id="PRU00433"/>
    </source>
</evidence>
<dbReference type="HOGENOM" id="CLU_143475_0_0_4"/>
<dbReference type="STRING" id="365044.Pnap_3836"/>
<keyword evidence="1 4" id="KW-0349">Heme</keyword>
<dbReference type="KEGG" id="pna:Pnap_3836"/>
<gene>
    <name evidence="7" type="ordered locus">Pnap_3836</name>
</gene>